<feature type="repeat" description="ANK" evidence="3">
    <location>
        <begin position="7"/>
        <end position="39"/>
    </location>
</feature>
<organism evidence="4 5">
    <name type="scientific">Hypocrea virens (strain Gv29-8 / FGSC 10586)</name>
    <name type="common">Gliocladium virens</name>
    <name type="synonym">Trichoderma virens</name>
    <dbReference type="NCBI Taxonomy" id="413071"/>
    <lineage>
        <taxon>Eukaryota</taxon>
        <taxon>Fungi</taxon>
        <taxon>Dikarya</taxon>
        <taxon>Ascomycota</taxon>
        <taxon>Pezizomycotina</taxon>
        <taxon>Sordariomycetes</taxon>
        <taxon>Hypocreomycetidae</taxon>
        <taxon>Hypocreales</taxon>
        <taxon>Hypocreaceae</taxon>
        <taxon>Trichoderma</taxon>
    </lineage>
</organism>
<dbReference type="Pfam" id="PF12796">
    <property type="entry name" value="Ank_2"/>
    <property type="match status" value="1"/>
</dbReference>
<dbReference type="PANTHER" id="PTHR24124:SF14">
    <property type="entry name" value="CHROMOSOME UNDETERMINED SCAFFOLD_25, WHOLE GENOME SHOTGUN SEQUENCE"/>
    <property type="match status" value="1"/>
</dbReference>
<dbReference type="SMART" id="SM00248">
    <property type="entry name" value="ANK"/>
    <property type="match status" value="1"/>
</dbReference>
<keyword evidence="5" id="KW-1185">Reference proteome</keyword>
<dbReference type="OrthoDB" id="341259at2759"/>
<dbReference type="SUPFAM" id="SSF48403">
    <property type="entry name" value="Ankyrin repeat"/>
    <property type="match status" value="1"/>
</dbReference>
<accession>G9MX09</accession>
<evidence type="ECO:0000313" key="4">
    <source>
        <dbReference type="EMBL" id="EHK20942.1"/>
    </source>
</evidence>
<dbReference type="GO" id="GO:0005634">
    <property type="term" value="C:nucleus"/>
    <property type="evidence" value="ECO:0007669"/>
    <property type="project" value="TreeGrafter"/>
</dbReference>
<gene>
    <name evidence="4" type="ORF">TRIVIDRAFT_19595</name>
</gene>
<dbReference type="RefSeq" id="XP_013955122.1">
    <property type="nucleotide sequence ID" value="XM_014099647.1"/>
</dbReference>
<dbReference type="Proteomes" id="UP000007115">
    <property type="component" value="Unassembled WGS sequence"/>
</dbReference>
<dbReference type="AlphaFoldDB" id="G9MX09"/>
<proteinExistence type="predicted"/>
<dbReference type="GO" id="GO:0010468">
    <property type="term" value="P:regulation of gene expression"/>
    <property type="evidence" value="ECO:0007669"/>
    <property type="project" value="TreeGrafter"/>
</dbReference>
<keyword evidence="1" id="KW-0677">Repeat</keyword>
<dbReference type="InterPro" id="IPR036770">
    <property type="entry name" value="Ankyrin_rpt-contain_sf"/>
</dbReference>
<dbReference type="PROSITE" id="PS50088">
    <property type="entry name" value="ANK_REPEAT"/>
    <property type="match status" value="1"/>
</dbReference>
<evidence type="ECO:0000313" key="5">
    <source>
        <dbReference type="Proteomes" id="UP000007115"/>
    </source>
</evidence>
<dbReference type="VEuPathDB" id="FungiDB:TRIVIDRAFT_19595"/>
<dbReference type="PROSITE" id="PS50297">
    <property type="entry name" value="ANK_REP_REGION"/>
    <property type="match status" value="1"/>
</dbReference>
<dbReference type="STRING" id="413071.G9MX09"/>
<evidence type="ECO:0000256" key="1">
    <source>
        <dbReference type="ARBA" id="ARBA00022737"/>
    </source>
</evidence>
<dbReference type="HOGENOM" id="CLU_3002012_0_0_1"/>
<dbReference type="InterPro" id="IPR002110">
    <property type="entry name" value="Ankyrin_rpt"/>
</dbReference>
<dbReference type="EMBL" id="ABDF02000076">
    <property type="protein sequence ID" value="EHK20942.1"/>
    <property type="molecule type" value="Genomic_DNA"/>
</dbReference>
<reference evidence="4 5" key="1">
    <citation type="journal article" date="2011" name="Genome Biol.">
        <title>Comparative genome sequence analysis underscores mycoparasitism as the ancestral life style of Trichoderma.</title>
        <authorList>
            <person name="Kubicek C.P."/>
            <person name="Herrera-Estrella A."/>
            <person name="Seidl-Seiboth V."/>
            <person name="Martinez D.A."/>
            <person name="Druzhinina I.S."/>
            <person name="Thon M."/>
            <person name="Zeilinger S."/>
            <person name="Casas-Flores S."/>
            <person name="Horwitz B.A."/>
            <person name="Mukherjee P.K."/>
            <person name="Mukherjee M."/>
            <person name="Kredics L."/>
            <person name="Alcaraz L.D."/>
            <person name="Aerts A."/>
            <person name="Antal Z."/>
            <person name="Atanasova L."/>
            <person name="Cervantes-Badillo M.G."/>
            <person name="Challacombe J."/>
            <person name="Chertkov O."/>
            <person name="McCluskey K."/>
            <person name="Coulpier F."/>
            <person name="Deshpande N."/>
            <person name="von Doehren H."/>
            <person name="Ebbole D.J."/>
            <person name="Esquivel-Naranjo E.U."/>
            <person name="Fekete E."/>
            <person name="Flipphi M."/>
            <person name="Glaser F."/>
            <person name="Gomez-Rodriguez E.Y."/>
            <person name="Gruber S."/>
            <person name="Han C."/>
            <person name="Henrissat B."/>
            <person name="Hermosa R."/>
            <person name="Hernandez-Onate M."/>
            <person name="Karaffa L."/>
            <person name="Kosti I."/>
            <person name="Le Crom S."/>
            <person name="Lindquist E."/>
            <person name="Lucas S."/>
            <person name="Luebeck M."/>
            <person name="Luebeck P.S."/>
            <person name="Margeot A."/>
            <person name="Metz B."/>
            <person name="Misra M."/>
            <person name="Nevalainen H."/>
            <person name="Omann M."/>
            <person name="Packer N."/>
            <person name="Perrone G."/>
            <person name="Uresti-Rivera E.E."/>
            <person name="Salamov A."/>
            <person name="Schmoll M."/>
            <person name="Seiboth B."/>
            <person name="Shapiro H."/>
            <person name="Sukno S."/>
            <person name="Tamayo-Ramos J.A."/>
            <person name="Tisch D."/>
            <person name="Wiest A."/>
            <person name="Wilkinson H.H."/>
            <person name="Zhang M."/>
            <person name="Coutinho P.M."/>
            <person name="Kenerley C.M."/>
            <person name="Monte E."/>
            <person name="Baker S.E."/>
            <person name="Grigoriev I.V."/>
        </authorList>
    </citation>
    <scope>NUCLEOTIDE SEQUENCE [LARGE SCALE GENOMIC DNA]</scope>
    <source>
        <strain evidence="5">Gv29-8 / FGSC 10586</strain>
    </source>
</reference>
<keyword evidence="2 3" id="KW-0040">ANK repeat</keyword>
<comment type="caution">
    <text evidence="4">The sequence shown here is derived from an EMBL/GenBank/DDBJ whole genome shotgun (WGS) entry which is preliminary data.</text>
</comment>
<dbReference type="GeneID" id="25789922"/>
<protein>
    <submittedName>
        <fullName evidence="4">Uncharacterized protein</fullName>
    </submittedName>
</protein>
<sequence length="57" mass="6317">LEHRDDDGRTPLHHKVVEGDEETAIALVDFGANINAKDNDSQTPLYLAITLDCQDIL</sequence>
<evidence type="ECO:0000256" key="2">
    <source>
        <dbReference type="ARBA" id="ARBA00023043"/>
    </source>
</evidence>
<dbReference type="PANTHER" id="PTHR24124">
    <property type="entry name" value="ANKYRIN REPEAT FAMILY A"/>
    <property type="match status" value="1"/>
</dbReference>
<dbReference type="InParanoid" id="G9MX09"/>
<dbReference type="Gene3D" id="1.25.40.20">
    <property type="entry name" value="Ankyrin repeat-containing domain"/>
    <property type="match status" value="1"/>
</dbReference>
<name>G9MX09_HYPVG</name>
<feature type="non-terminal residue" evidence="4">
    <location>
        <position position="1"/>
    </location>
</feature>
<feature type="non-terminal residue" evidence="4">
    <location>
        <position position="57"/>
    </location>
</feature>
<evidence type="ECO:0000256" key="3">
    <source>
        <dbReference type="PROSITE-ProRule" id="PRU00023"/>
    </source>
</evidence>